<dbReference type="InterPro" id="IPR036388">
    <property type="entry name" value="WH-like_DNA-bd_sf"/>
</dbReference>
<evidence type="ECO:0000313" key="2">
    <source>
        <dbReference type="EMBL" id="RZS92346.1"/>
    </source>
</evidence>
<dbReference type="Gene3D" id="1.10.10.10">
    <property type="entry name" value="Winged helix-like DNA-binding domain superfamily/Winged helix DNA-binding domain"/>
    <property type="match status" value="1"/>
</dbReference>
<dbReference type="Pfam" id="PF00293">
    <property type="entry name" value="NUDIX"/>
    <property type="match status" value="1"/>
</dbReference>
<dbReference type="Proteomes" id="UP000292927">
    <property type="component" value="Unassembled WGS sequence"/>
</dbReference>
<dbReference type="RefSeq" id="WP_130436290.1">
    <property type="nucleotide sequence ID" value="NZ_SGXF01000009.1"/>
</dbReference>
<dbReference type="Pfam" id="PF21906">
    <property type="entry name" value="WHD_NrtR"/>
    <property type="match status" value="1"/>
</dbReference>
<dbReference type="InterPro" id="IPR000086">
    <property type="entry name" value="NUDIX_hydrolase_dom"/>
</dbReference>
<evidence type="ECO:0000313" key="3">
    <source>
        <dbReference type="Proteomes" id="UP000292927"/>
    </source>
</evidence>
<dbReference type="PANTHER" id="PTHR43736:SF4">
    <property type="entry name" value="SLR1690 PROTEIN"/>
    <property type="match status" value="1"/>
</dbReference>
<dbReference type="InterPro" id="IPR054105">
    <property type="entry name" value="WHD_NrtR"/>
</dbReference>
<dbReference type="EMBL" id="SGXF01000009">
    <property type="protein sequence ID" value="RZS92346.1"/>
    <property type="molecule type" value="Genomic_DNA"/>
</dbReference>
<accession>A0A4Q7NY48</accession>
<reference evidence="2 3" key="1">
    <citation type="submission" date="2019-02" db="EMBL/GenBank/DDBJ databases">
        <title>Genomic Encyclopedia of Type Strains, Phase IV (KMG-IV): sequencing the most valuable type-strain genomes for metagenomic binning, comparative biology and taxonomic classification.</title>
        <authorList>
            <person name="Goeker M."/>
        </authorList>
    </citation>
    <scope>NUCLEOTIDE SEQUENCE [LARGE SCALE GENOMIC DNA]</scope>
    <source>
        <strain evidence="2 3">DSM 29486</strain>
    </source>
</reference>
<dbReference type="SUPFAM" id="SSF55811">
    <property type="entry name" value="Nudix"/>
    <property type="match status" value="1"/>
</dbReference>
<keyword evidence="3" id="KW-1185">Reference proteome</keyword>
<dbReference type="SUPFAM" id="SSF46785">
    <property type="entry name" value="Winged helix' DNA-binding domain"/>
    <property type="match status" value="1"/>
</dbReference>
<dbReference type="InterPro" id="IPR036390">
    <property type="entry name" value="WH_DNA-bd_sf"/>
</dbReference>
<dbReference type="InterPro" id="IPR015797">
    <property type="entry name" value="NUDIX_hydrolase-like_dom_sf"/>
</dbReference>
<dbReference type="PROSITE" id="PS51462">
    <property type="entry name" value="NUDIX"/>
    <property type="match status" value="1"/>
</dbReference>
<protein>
    <submittedName>
        <fullName evidence="2">NUDIX domain-containing protein</fullName>
    </submittedName>
</protein>
<sequence>MEELRNRDGLTEKEFLAKYRPGNYERPSVTVDMLVFTVEDVRPPGRSVPDKVLKLLLIRRKNHPFMNQWAIPGGFVNIDESVDAAAARELKEETSVEDVYLEQLYTWGEVNRDPRMRVISTSYLALVPGEGLKPRAGDDAAEAVWFTVRREQQEETEGLKTWNLFLESRDRSAEIRYRVTEHFTKNGVLMAEETQLLPETRDRLAFDHAKIVNLALERLRNKVEYTPIAFNLLPEEFTLTEAQKVYETLLGRPLFKANFRKKILPMVVETEKKTENVRHRPSQYYRFDPDWRKKNEGF</sequence>
<name>A0A4Q7NY48_9FIRM</name>
<dbReference type="CDD" id="cd18873">
    <property type="entry name" value="NUDIX_NadM_like"/>
    <property type="match status" value="1"/>
</dbReference>
<organism evidence="2 3">
    <name type="scientific">Cuneatibacter caecimuris</name>
    <dbReference type="NCBI Taxonomy" id="1796618"/>
    <lineage>
        <taxon>Bacteria</taxon>
        <taxon>Bacillati</taxon>
        <taxon>Bacillota</taxon>
        <taxon>Clostridia</taxon>
        <taxon>Lachnospirales</taxon>
        <taxon>Lachnospiraceae</taxon>
        <taxon>Cuneatibacter</taxon>
    </lineage>
</organism>
<feature type="domain" description="Nudix hydrolase" evidence="1">
    <location>
        <begin position="26"/>
        <end position="169"/>
    </location>
</feature>
<dbReference type="OrthoDB" id="9786141at2"/>
<gene>
    <name evidence="2" type="ORF">EV209_3060</name>
</gene>
<dbReference type="Gene3D" id="3.90.79.10">
    <property type="entry name" value="Nucleoside Triphosphate Pyrophosphohydrolase"/>
    <property type="match status" value="1"/>
</dbReference>
<dbReference type="AlphaFoldDB" id="A0A4Q7NY48"/>
<evidence type="ECO:0000259" key="1">
    <source>
        <dbReference type="PROSITE" id="PS51462"/>
    </source>
</evidence>
<dbReference type="PANTHER" id="PTHR43736">
    <property type="entry name" value="ADP-RIBOSE PYROPHOSPHATASE"/>
    <property type="match status" value="1"/>
</dbReference>
<proteinExistence type="predicted"/>
<comment type="caution">
    <text evidence="2">The sequence shown here is derived from an EMBL/GenBank/DDBJ whole genome shotgun (WGS) entry which is preliminary data.</text>
</comment>